<dbReference type="InterPro" id="IPR018484">
    <property type="entry name" value="FGGY_N"/>
</dbReference>
<evidence type="ECO:0000259" key="12">
    <source>
        <dbReference type="Pfam" id="PF00370"/>
    </source>
</evidence>
<feature type="region of interest" description="Disordered" evidence="11">
    <location>
        <begin position="456"/>
        <end position="475"/>
    </location>
</feature>
<keyword evidence="5 8" id="KW-0418">Kinase</keyword>
<dbReference type="InterPro" id="IPR018483">
    <property type="entry name" value="Carb_kinase_FGGY_CS"/>
</dbReference>
<dbReference type="InterPro" id="IPR018485">
    <property type="entry name" value="FGGY_C"/>
</dbReference>
<sequence>MSSEPLVAGIDSSTQSTKVVLCRARDGAVVDQASAPHPNGTECDPRHWQLALEQANGLLRRAAAVAVAAQQHGMVVLDAGGTVIRPAILWNDTRSAPQAAAIVNDLGGPAACASLLGSVLVASMTVTKLRWLAEHEPANAARTATVLLPHDWLTWLLGGRKSPTTDRGDASGTGYWSPAKNAYRPEIAAAALGHPVELPRVAGPNEIVGETEWGALVAPGTGDNMGAALGLGLAPGDVVVSIGTSGTAFAVSDVPAADASGLVAGFADATGRFLPLACTLNATGILTSTAKLLGCSLDELSTLALAAQPGAGGLTLLPYLDGERTPNRPDATGVLRGLTTRNATRENLARAAVEALLASLADAVDHLVQQGARPQRVLMIGGGARSEAVRRLAPQIFGMKVNVPEPAEYVALGAARQAAWALAATPHPPEWPAAPAREYEAAPTPHVRARYADLRDATDGWKEAPHANEDGGDNR</sequence>
<evidence type="ECO:0000259" key="13">
    <source>
        <dbReference type="Pfam" id="PF02782"/>
    </source>
</evidence>
<keyword evidence="7 8" id="KW-0119">Carbohydrate metabolism</keyword>
<feature type="domain" description="Carbohydrate kinase FGGY C-terminal" evidence="13">
    <location>
        <begin position="239"/>
        <end position="422"/>
    </location>
</feature>
<keyword evidence="15" id="KW-1185">Reference proteome</keyword>
<evidence type="ECO:0000256" key="4">
    <source>
        <dbReference type="ARBA" id="ARBA00022741"/>
    </source>
</evidence>
<dbReference type="EMBL" id="CP089983">
    <property type="protein sequence ID" value="WXB08297.1"/>
    <property type="molecule type" value="Genomic_DNA"/>
</dbReference>
<evidence type="ECO:0000256" key="6">
    <source>
        <dbReference type="ARBA" id="ARBA00022840"/>
    </source>
</evidence>
<evidence type="ECO:0000256" key="2">
    <source>
        <dbReference type="ARBA" id="ARBA00022629"/>
    </source>
</evidence>
<feature type="binding site" evidence="8">
    <location>
        <begin position="71"/>
        <end position="72"/>
    </location>
    <ligand>
        <name>substrate</name>
    </ligand>
</feature>
<keyword evidence="2 8" id="KW-0859">Xylose metabolism</keyword>
<dbReference type="InterPro" id="IPR006000">
    <property type="entry name" value="Xylulokinase"/>
</dbReference>
<evidence type="ECO:0000256" key="9">
    <source>
        <dbReference type="RuleBase" id="RU003733"/>
    </source>
</evidence>
<dbReference type="PROSITE" id="PS00445">
    <property type="entry name" value="FGGY_KINASES_2"/>
    <property type="match status" value="1"/>
</dbReference>
<dbReference type="InterPro" id="IPR050406">
    <property type="entry name" value="FGGY_Carb_Kinase"/>
</dbReference>
<dbReference type="InterPro" id="IPR000577">
    <property type="entry name" value="Carb_kinase_FGGY"/>
</dbReference>
<feature type="domain" description="Carbohydrate kinase FGGY N-terminal" evidence="12">
    <location>
        <begin position="7"/>
        <end position="215"/>
    </location>
</feature>
<evidence type="ECO:0000256" key="7">
    <source>
        <dbReference type="ARBA" id="ARBA00023277"/>
    </source>
</evidence>
<proteinExistence type="inferred from homology"/>
<dbReference type="PIRSF" id="PIRSF000538">
    <property type="entry name" value="GlpK"/>
    <property type="match status" value="1"/>
</dbReference>
<dbReference type="Gene3D" id="3.30.420.40">
    <property type="match status" value="2"/>
</dbReference>
<comment type="similarity">
    <text evidence="1 8 9">Belongs to the FGGY kinase family.</text>
</comment>
<gene>
    <name evidence="8 10 14" type="primary">xylB</name>
    <name evidence="14" type="ORF">LVJ94_13755</name>
</gene>
<protein>
    <recommendedName>
        <fullName evidence="8 10">Xylulose kinase</fullName>
        <shortName evidence="8 10">Xylulokinase</shortName>
        <ecNumber evidence="8 10">2.7.1.17</ecNumber>
    </recommendedName>
</protein>
<dbReference type="HAMAP" id="MF_02220">
    <property type="entry name" value="XylB"/>
    <property type="match status" value="1"/>
</dbReference>
<evidence type="ECO:0000256" key="3">
    <source>
        <dbReference type="ARBA" id="ARBA00022679"/>
    </source>
</evidence>
<comment type="function">
    <text evidence="8">Catalyzes the phosphorylation of D-xylulose to D-xylulose 5-phosphate.</text>
</comment>
<evidence type="ECO:0000256" key="5">
    <source>
        <dbReference type="ARBA" id="ARBA00022777"/>
    </source>
</evidence>
<organism evidence="14 15">
    <name type="scientific">Pendulispora rubella</name>
    <dbReference type="NCBI Taxonomy" id="2741070"/>
    <lineage>
        <taxon>Bacteria</taxon>
        <taxon>Pseudomonadati</taxon>
        <taxon>Myxococcota</taxon>
        <taxon>Myxococcia</taxon>
        <taxon>Myxococcales</taxon>
        <taxon>Sorangiineae</taxon>
        <taxon>Pendulisporaceae</taxon>
        <taxon>Pendulispora</taxon>
    </lineage>
</organism>
<name>A0ABZ2LC19_9BACT</name>
<feature type="site" description="Important for activity" evidence="8">
    <location>
        <position position="11"/>
    </location>
</feature>
<evidence type="ECO:0000313" key="15">
    <source>
        <dbReference type="Proteomes" id="UP001374803"/>
    </source>
</evidence>
<evidence type="ECO:0000256" key="11">
    <source>
        <dbReference type="SAM" id="MobiDB-lite"/>
    </source>
</evidence>
<evidence type="ECO:0000256" key="8">
    <source>
        <dbReference type="HAMAP-Rule" id="MF_02220"/>
    </source>
</evidence>
<reference evidence="14" key="1">
    <citation type="submission" date="2021-12" db="EMBL/GenBank/DDBJ databases">
        <title>Discovery of the Pendulisporaceae a myxobacterial family with distinct sporulation behavior and unique specialized metabolism.</title>
        <authorList>
            <person name="Garcia R."/>
            <person name="Popoff A."/>
            <person name="Bader C.D."/>
            <person name="Loehr J."/>
            <person name="Walesch S."/>
            <person name="Walt C."/>
            <person name="Boldt J."/>
            <person name="Bunk B."/>
            <person name="Haeckl F.J.F.P.J."/>
            <person name="Gunesch A.P."/>
            <person name="Birkelbach J."/>
            <person name="Nuebel U."/>
            <person name="Pietschmann T."/>
            <person name="Bach T."/>
            <person name="Mueller R."/>
        </authorList>
    </citation>
    <scope>NUCLEOTIDE SEQUENCE</scope>
    <source>
        <strain evidence="14">MSr11367</strain>
    </source>
</reference>
<dbReference type="CDD" id="cd07809">
    <property type="entry name" value="ASKHA_NBD_FGGY_BaXK-like"/>
    <property type="match status" value="1"/>
</dbReference>
<dbReference type="Proteomes" id="UP001374803">
    <property type="component" value="Chromosome"/>
</dbReference>
<dbReference type="NCBIfam" id="TIGR01312">
    <property type="entry name" value="XylB"/>
    <property type="match status" value="1"/>
</dbReference>
<accession>A0ABZ2LC19</accession>
<evidence type="ECO:0000313" key="14">
    <source>
        <dbReference type="EMBL" id="WXB08297.1"/>
    </source>
</evidence>
<dbReference type="InterPro" id="IPR043129">
    <property type="entry name" value="ATPase_NBD"/>
</dbReference>
<dbReference type="SUPFAM" id="SSF53067">
    <property type="entry name" value="Actin-like ATPase domain"/>
    <property type="match status" value="2"/>
</dbReference>
<evidence type="ECO:0000256" key="10">
    <source>
        <dbReference type="RuleBase" id="RU364073"/>
    </source>
</evidence>
<keyword evidence="4 8" id="KW-0547">Nucleotide-binding</keyword>
<dbReference type="PROSITE" id="PS00933">
    <property type="entry name" value="FGGY_KINASES_1"/>
    <property type="match status" value="1"/>
</dbReference>
<dbReference type="Pfam" id="PF00370">
    <property type="entry name" value="FGGY_N"/>
    <property type="match status" value="1"/>
</dbReference>
<comment type="catalytic activity">
    <reaction evidence="8 10">
        <text>D-xylulose + ATP = D-xylulose 5-phosphate + ADP + H(+)</text>
        <dbReference type="Rhea" id="RHEA:10964"/>
        <dbReference type="ChEBI" id="CHEBI:15378"/>
        <dbReference type="ChEBI" id="CHEBI:17140"/>
        <dbReference type="ChEBI" id="CHEBI:30616"/>
        <dbReference type="ChEBI" id="CHEBI:57737"/>
        <dbReference type="ChEBI" id="CHEBI:456216"/>
        <dbReference type="EC" id="2.7.1.17"/>
    </reaction>
</comment>
<dbReference type="EC" id="2.7.1.17" evidence="8 10"/>
<keyword evidence="3 8" id="KW-0808">Transferase</keyword>
<dbReference type="PANTHER" id="PTHR43095:SF5">
    <property type="entry name" value="XYLULOSE KINASE"/>
    <property type="match status" value="1"/>
</dbReference>
<dbReference type="GO" id="GO:0004856">
    <property type="term" value="F:D-xylulokinase activity"/>
    <property type="evidence" value="ECO:0007669"/>
    <property type="project" value="UniProtKB-EC"/>
</dbReference>
<feature type="active site" description="Proton acceptor" evidence="8">
    <location>
        <position position="223"/>
    </location>
</feature>
<dbReference type="RefSeq" id="WP_394837972.1">
    <property type="nucleotide sequence ID" value="NZ_CP089929.1"/>
</dbReference>
<keyword evidence="6 8" id="KW-0067">ATP-binding</keyword>
<dbReference type="PANTHER" id="PTHR43095">
    <property type="entry name" value="SUGAR KINASE"/>
    <property type="match status" value="1"/>
</dbReference>
<dbReference type="Pfam" id="PF02782">
    <property type="entry name" value="FGGY_C"/>
    <property type="match status" value="1"/>
</dbReference>
<evidence type="ECO:0000256" key="1">
    <source>
        <dbReference type="ARBA" id="ARBA00009156"/>
    </source>
</evidence>